<accession>A0A8H5WF45</accession>
<gene>
    <name evidence="2" type="ORF">FCIRC_12205</name>
</gene>
<name>A0A8H5WF45_FUSCI</name>
<dbReference type="EMBL" id="JAAQPE010000520">
    <property type="protein sequence ID" value="KAF5660242.1"/>
    <property type="molecule type" value="Genomic_DNA"/>
</dbReference>
<evidence type="ECO:0000256" key="1">
    <source>
        <dbReference type="SAM" id="MobiDB-lite"/>
    </source>
</evidence>
<keyword evidence="3" id="KW-1185">Reference proteome</keyword>
<comment type="caution">
    <text evidence="2">The sequence shown here is derived from an EMBL/GenBank/DDBJ whole genome shotgun (WGS) entry which is preliminary data.</text>
</comment>
<organism evidence="2 3">
    <name type="scientific">Fusarium circinatum</name>
    <name type="common">Pitch canker fungus</name>
    <name type="synonym">Gibberella circinata</name>
    <dbReference type="NCBI Taxonomy" id="48490"/>
    <lineage>
        <taxon>Eukaryota</taxon>
        <taxon>Fungi</taxon>
        <taxon>Dikarya</taxon>
        <taxon>Ascomycota</taxon>
        <taxon>Pezizomycotina</taxon>
        <taxon>Sordariomycetes</taxon>
        <taxon>Hypocreomycetidae</taxon>
        <taxon>Hypocreales</taxon>
        <taxon>Nectriaceae</taxon>
        <taxon>Fusarium</taxon>
        <taxon>Fusarium fujikuroi species complex</taxon>
    </lineage>
</organism>
<sequence>MLAPLPPLTKRITGPSEARTACPQGENVSQAVQAVRAAQALFSTPAIIPAPMSYRPNRAHAKAQAEAKKTRYDAVMSASVVTPMRIRDQGFPRQGDSRPAACNSNLSKYKPGLGASSFSDEEE</sequence>
<protein>
    <submittedName>
        <fullName evidence="2">Uncharacterized protein</fullName>
    </submittedName>
</protein>
<reference evidence="2 3" key="2">
    <citation type="submission" date="2020-05" db="EMBL/GenBank/DDBJ databases">
        <title>Identification and distribution of gene clusters putatively required for synthesis of sphingolipid metabolism inhibitors in phylogenetically diverse species of the filamentous fungus Fusarium.</title>
        <authorList>
            <person name="Kim H.-S."/>
            <person name="Busman M."/>
            <person name="Brown D.W."/>
            <person name="Divon H."/>
            <person name="Uhlig S."/>
            <person name="Proctor R.H."/>
        </authorList>
    </citation>
    <scope>NUCLEOTIDE SEQUENCE [LARGE SCALE GENOMIC DNA]</scope>
    <source>
        <strain evidence="2 3">NRRL 25331</strain>
    </source>
</reference>
<evidence type="ECO:0000313" key="2">
    <source>
        <dbReference type="EMBL" id="KAF5660242.1"/>
    </source>
</evidence>
<dbReference type="Proteomes" id="UP000572754">
    <property type="component" value="Unassembled WGS sequence"/>
</dbReference>
<feature type="region of interest" description="Disordered" evidence="1">
    <location>
        <begin position="1"/>
        <end position="25"/>
    </location>
</feature>
<reference evidence="3" key="1">
    <citation type="journal article" date="2020" name="BMC Genomics">
        <title>Correction to: Identification and distribution of gene clusters required for synthesis of sphingolipid metabolism inhibitors in diverse species of the filamentous fungus Fusarium.</title>
        <authorList>
            <person name="Kim H.S."/>
            <person name="Lohmar J.M."/>
            <person name="Busman M."/>
            <person name="Brown D.W."/>
            <person name="Naumann T.A."/>
            <person name="Divon H.H."/>
            <person name="Lysoe E."/>
            <person name="Uhlig S."/>
            <person name="Proctor R.H."/>
        </authorList>
    </citation>
    <scope>NUCLEOTIDE SEQUENCE [LARGE SCALE GENOMIC DNA]</scope>
    <source>
        <strain evidence="3">NRRL 25331</strain>
    </source>
</reference>
<feature type="region of interest" description="Disordered" evidence="1">
    <location>
        <begin position="85"/>
        <end position="123"/>
    </location>
</feature>
<dbReference type="AlphaFoldDB" id="A0A8H5WF45"/>
<proteinExistence type="predicted"/>
<evidence type="ECO:0000313" key="3">
    <source>
        <dbReference type="Proteomes" id="UP000572754"/>
    </source>
</evidence>